<feature type="region of interest" description="Disordered" evidence="1">
    <location>
        <begin position="110"/>
        <end position="129"/>
    </location>
</feature>
<feature type="region of interest" description="Disordered" evidence="1">
    <location>
        <begin position="55"/>
        <end position="82"/>
    </location>
</feature>
<sequence>MNKGMFVPCPHCGFLVALIVREDGPPQRCPRCDGLVQSPVEDGADSEAIADTAENTAPPIEESDADAASVEPASDDVAASDAVDADADVDADPAPAPSYEEAIAAVTATAAPARARRRARPRRKGAPSFARHAVAASPARTSWRGYAIVAGLALLLALQLLLAQRNDLAADPRWRPLVASLCGVLQCELPPWHEPTAFTMLQRGVRPKAGDSGVLAVEASFRNDAQWPQPWPVLVLSLSDVDGRPVGQRAFTPDEYRQSHRAGDALLPGQSTTVAFDVVEPAPRIVAFSFDFR</sequence>
<accession>A0ABP9LNJ1</accession>
<proteinExistence type="predicted"/>
<evidence type="ECO:0008006" key="4">
    <source>
        <dbReference type="Google" id="ProtNLM"/>
    </source>
</evidence>
<name>A0ABP9LNJ1_9GAMM</name>
<gene>
    <name evidence="2" type="ORF">GCM10025759_33490</name>
</gene>
<dbReference type="InterPro" id="IPR021834">
    <property type="entry name" value="DUF3426"/>
</dbReference>
<comment type="caution">
    <text evidence="2">The sequence shown here is derived from an EMBL/GenBank/DDBJ whole genome shotgun (WGS) entry which is preliminary data.</text>
</comment>
<evidence type="ECO:0000256" key="1">
    <source>
        <dbReference type="SAM" id="MobiDB-lite"/>
    </source>
</evidence>
<organism evidence="2 3">
    <name type="scientific">Lysobacter panacisoli</name>
    <dbReference type="NCBI Taxonomy" id="1255263"/>
    <lineage>
        <taxon>Bacteria</taxon>
        <taxon>Pseudomonadati</taxon>
        <taxon>Pseudomonadota</taxon>
        <taxon>Gammaproteobacteria</taxon>
        <taxon>Lysobacterales</taxon>
        <taxon>Lysobacteraceae</taxon>
        <taxon>Lysobacter</taxon>
    </lineage>
</organism>
<evidence type="ECO:0000313" key="2">
    <source>
        <dbReference type="EMBL" id="GAA5082228.1"/>
    </source>
</evidence>
<dbReference type="Proteomes" id="UP001501083">
    <property type="component" value="Unassembled WGS sequence"/>
</dbReference>
<protein>
    <recommendedName>
        <fullName evidence="4">DUF3426 domain-containing protein</fullName>
    </recommendedName>
</protein>
<dbReference type="Pfam" id="PF11906">
    <property type="entry name" value="DUF3426"/>
    <property type="match status" value="1"/>
</dbReference>
<evidence type="ECO:0000313" key="3">
    <source>
        <dbReference type="Proteomes" id="UP001501083"/>
    </source>
</evidence>
<feature type="compositionally biased region" description="Low complexity" evidence="1">
    <location>
        <begin position="66"/>
        <end position="82"/>
    </location>
</feature>
<feature type="compositionally biased region" description="Basic residues" evidence="1">
    <location>
        <begin position="114"/>
        <end position="125"/>
    </location>
</feature>
<reference evidence="3" key="1">
    <citation type="journal article" date="2019" name="Int. J. Syst. Evol. Microbiol.">
        <title>The Global Catalogue of Microorganisms (GCM) 10K type strain sequencing project: providing services to taxonomists for standard genome sequencing and annotation.</title>
        <authorList>
            <consortium name="The Broad Institute Genomics Platform"/>
            <consortium name="The Broad Institute Genome Sequencing Center for Infectious Disease"/>
            <person name="Wu L."/>
            <person name="Ma J."/>
        </authorList>
    </citation>
    <scope>NUCLEOTIDE SEQUENCE [LARGE SCALE GENOMIC DNA]</scope>
    <source>
        <strain evidence="3">JCM 19212</strain>
    </source>
</reference>
<dbReference type="EMBL" id="BAABKY010000006">
    <property type="protein sequence ID" value="GAA5082228.1"/>
    <property type="molecule type" value="Genomic_DNA"/>
</dbReference>
<keyword evidence="3" id="KW-1185">Reference proteome</keyword>